<reference evidence="8 9" key="1">
    <citation type="submission" date="2018-06" db="EMBL/GenBank/DDBJ databases">
        <title>Genomic Encyclopedia of Archaeal and Bacterial Type Strains, Phase II (KMG-II): from individual species to whole genera.</title>
        <authorList>
            <person name="Goeker M."/>
        </authorList>
    </citation>
    <scope>NUCLEOTIDE SEQUENCE [LARGE SCALE GENOMIC DNA]</scope>
    <source>
        <strain evidence="8 9">DSM 23857</strain>
    </source>
</reference>
<feature type="transmembrane region" description="Helical" evidence="7">
    <location>
        <begin position="144"/>
        <end position="163"/>
    </location>
</feature>
<evidence type="ECO:0000256" key="5">
    <source>
        <dbReference type="ARBA" id="ARBA00022989"/>
    </source>
</evidence>
<keyword evidence="5 7" id="KW-1133">Transmembrane helix</keyword>
<dbReference type="Proteomes" id="UP000249547">
    <property type="component" value="Unassembled WGS sequence"/>
</dbReference>
<accession>A0A327QLB9</accession>
<evidence type="ECO:0000256" key="6">
    <source>
        <dbReference type="ARBA" id="ARBA00023136"/>
    </source>
</evidence>
<evidence type="ECO:0000313" key="9">
    <source>
        <dbReference type="Proteomes" id="UP000249547"/>
    </source>
</evidence>
<dbReference type="PANTHER" id="PTHR33452:SF1">
    <property type="entry name" value="INNER MEMBRANE PROTEIN YPHA-RELATED"/>
    <property type="match status" value="1"/>
</dbReference>
<dbReference type="AlphaFoldDB" id="A0A327QLB9"/>
<proteinExistence type="inferred from homology"/>
<gene>
    <name evidence="8" type="ORF">LX64_02244</name>
</gene>
<dbReference type="PANTHER" id="PTHR33452">
    <property type="entry name" value="OXIDOREDUCTASE CATD-RELATED"/>
    <property type="match status" value="1"/>
</dbReference>
<evidence type="ECO:0000256" key="2">
    <source>
        <dbReference type="ARBA" id="ARBA00006679"/>
    </source>
</evidence>
<dbReference type="Pfam" id="PF07681">
    <property type="entry name" value="DoxX"/>
    <property type="match status" value="1"/>
</dbReference>
<evidence type="ECO:0000313" key="8">
    <source>
        <dbReference type="EMBL" id="RAJ05090.1"/>
    </source>
</evidence>
<keyword evidence="3" id="KW-1003">Cell membrane</keyword>
<evidence type="ECO:0000256" key="4">
    <source>
        <dbReference type="ARBA" id="ARBA00022692"/>
    </source>
</evidence>
<feature type="transmembrane region" description="Helical" evidence="7">
    <location>
        <begin position="90"/>
        <end position="112"/>
    </location>
</feature>
<name>A0A327QLB9_9BACT</name>
<comment type="caution">
    <text evidence="8">The sequence shown here is derived from an EMBL/GenBank/DDBJ whole genome shotgun (WGS) entry which is preliminary data.</text>
</comment>
<comment type="similarity">
    <text evidence="2">Belongs to the DoxX family.</text>
</comment>
<keyword evidence="6 7" id="KW-0472">Membrane</keyword>
<evidence type="ECO:0000256" key="3">
    <source>
        <dbReference type="ARBA" id="ARBA00022475"/>
    </source>
</evidence>
<dbReference type="InterPro" id="IPR051907">
    <property type="entry name" value="DoxX-like_oxidoreductase"/>
</dbReference>
<feature type="transmembrane region" description="Helical" evidence="7">
    <location>
        <begin position="118"/>
        <end position="137"/>
    </location>
</feature>
<evidence type="ECO:0000256" key="1">
    <source>
        <dbReference type="ARBA" id="ARBA00004651"/>
    </source>
</evidence>
<keyword evidence="4 7" id="KW-0812">Transmembrane</keyword>
<protein>
    <submittedName>
        <fullName evidence="8">Putative oxidoreductase</fullName>
    </submittedName>
</protein>
<dbReference type="GO" id="GO:0005886">
    <property type="term" value="C:plasma membrane"/>
    <property type="evidence" value="ECO:0007669"/>
    <property type="project" value="UniProtKB-SubCell"/>
</dbReference>
<dbReference type="EMBL" id="QLLL01000004">
    <property type="protein sequence ID" value="RAJ05090.1"/>
    <property type="molecule type" value="Genomic_DNA"/>
</dbReference>
<feature type="transmembrane region" description="Helical" evidence="7">
    <location>
        <begin position="48"/>
        <end position="69"/>
    </location>
</feature>
<sequence length="170" mass="18313">MWISCDVDNSGCNKTAIPYIAGDKHTRIKPQLLSMKKLFSAGYTNGGVSFALLLLRVTFGVLLITHGWMKLQGFSEMSGQFPDPIGLGSKVALSLTIFAEVFCAGFVALGLFTRLATIPVIICMLVIVFHIHGADVLAKKESGIMYLVVFLSLLITGPGKYSVDGLIGKK</sequence>
<dbReference type="InterPro" id="IPR032808">
    <property type="entry name" value="DoxX"/>
</dbReference>
<organism evidence="8 9">
    <name type="scientific">Chitinophaga skermanii</name>
    <dbReference type="NCBI Taxonomy" id="331697"/>
    <lineage>
        <taxon>Bacteria</taxon>
        <taxon>Pseudomonadati</taxon>
        <taxon>Bacteroidota</taxon>
        <taxon>Chitinophagia</taxon>
        <taxon>Chitinophagales</taxon>
        <taxon>Chitinophagaceae</taxon>
        <taxon>Chitinophaga</taxon>
    </lineage>
</organism>
<keyword evidence="9" id="KW-1185">Reference proteome</keyword>
<comment type="subcellular location">
    <subcellularLocation>
        <location evidence="1">Cell membrane</location>
        <topology evidence="1">Multi-pass membrane protein</topology>
    </subcellularLocation>
</comment>
<evidence type="ECO:0000256" key="7">
    <source>
        <dbReference type="SAM" id="Phobius"/>
    </source>
</evidence>